<dbReference type="AlphaFoldDB" id="A0A1I2HZG5"/>
<keyword evidence="2" id="KW-0255">Endonuclease</keyword>
<feature type="domain" description="Putative restriction endonuclease" evidence="1">
    <location>
        <begin position="24"/>
        <end position="198"/>
    </location>
</feature>
<sequence>MGKTKKAMVTSLSELDFSKQYNYADYLTWQLGERIELIKGYIKKMAAPTPFHQEISGEFFNYFKNYFKSTKRQCKVFTAPFDVRLYNYSKSAITDKDIYTVVQPDLSIICDKSKIDSKGCLGAPDLIIEILSESNSKTDLRDKFQLYQENAVQEYWIVFPAEKAVQKFLLTDDKYQLEKIYVEDDLMSPTLFPDLVIDLVQVFEEI</sequence>
<proteinExistence type="predicted"/>
<dbReference type="STRING" id="1003.SAMN04488541_102751"/>
<dbReference type="PANTHER" id="PTHR36558">
    <property type="entry name" value="GLR1098 PROTEIN"/>
    <property type="match status" value="1"/>
</dbReference>
<evidence type="ECO:0000313" key="3">
    <source>
        <dbReference type="Proteomes" id="UP000199513"/>
    </source>
</evidence>
<dbReference type="InterPro" id="IPR011335">
    <property type="entry name" value="Restrct_endonuc-II-like"/>
</dbReference>
<dbReference type="Pfam" id="PF05685">
    <property type="entry name" value="Uma2"/>
    <property type="match status" value="1"/>
</dbReference>
<reference evidence="2 3" key="1">
    <citation type="submission" date="2016-10" db="EMBL/GenBank/DDBJ databases">
        <authorList>
            <person name="de Groot N.N."/>
        </authorList>
    </citation>
    <scope>NUCLEOTIDE SEQUENCE [LARGE SCALE GENOMIC DNA]</scope>
    <source>
        <strain>GEY</strain>
        <strain evidence="3">DSM 9560</strain>
    </source>
</reference>
<dbReference type="InterPro" id="IPR012296">
    <property type="entry name" value="Nuclease_put_TT1808"/>
</dbReference>
<organism evidence="2 3">
    <name type="scientific">Thermoflexibacter ruber</name>
    <dbReference type="NCBI Taxonomy" id="1003"/>
    <lineage>
        <taxon>Bacteria</taxon>
        <taxon>Pseudomonadati</taxon>
        <taxon>Bacteroidota</taxon>
        <taxon>Cytophagia</taxon>
        <taxon>Cytophagales</taxon>
        <taxon>Thermoflexibacteraceae</taxon>
        <taxon>Thermoflexibacter</taxon>
    </lineage>
</organism>
<dbReference type="GO" id="GO:0004519">
    <property type="term" value="F:endonuclease activity"/>
    <property type="evidence" value="ECO:0007669"/>
    <property type="project" value="UniProtKB-KW"/>
</dbReference>
<gene>
    <name evidence="2" type="ORF">SAMN04488541_102751</name>
</gene>
<keyword evidence="2" id="KW-0378">Hydrolase</keyword>
<dbReference type="SUPFAM" id="SSF52980">
    <property type="entry name" value="Restriction endonuclease-like"/>
    <property type="match status" value="1"/>
</dbReference>
<dbReference type="InterPro" id="IPR008538">
    <property type="entry name" value="Uma2"/>
</dbReference>
<name>A0A1I2HZG5_9BACT</name>
<evidence type="ECO:0000259" key="1">
    <source>
        <dbReference type="Pfam" id="PF05685"/>
    </source>
</evidence>
<keyword evidence="2" id="KW-0540">Nuclease</keyword>
<dbReference type="Proteomes" id="UP000199513">
    <property type="component" value="Unassembled WGS sequence"/>
</dbReference>
<evidence type="ECO:0000313" key="2">
    <source>
        <dbReference type="EMBL" id="SFF34838.1"/>
    </source>
</evidence>
<protein>
    <submittedName>
        <fullName evidence="2">Endonuclease, Uma2 family (Restriction endonuclease fold)</fullName>
    </submittedName>
</protein>
<accession>A0A1I2HZG5</accession>
<keyword evidence="3" id="KW-1185">Reference proteome</keyword>
<dbReference type="PANTHER" id="PTHR36558:SF1">
    <property type="entry name" value="RESTRICTION ENDONUCLEASE DOMAIN-CONTAINING PROTEIN-RELATED"/>
    <property type="match status" value="1"/>
</dbReference>
<dbReference type="CDD" id="cd06260">
    <property type="entry name" value="DUF820-like"/>
    <property type="match status" value="1"/>
</dbReference>
<dbReference type="EMBL" id="FONY01000027">
    <property type="protein sequence ID" value="SFF34838.1"/>
    <property type="molecule type" value="Genomic_DNA"/>
</dbReference>
<dbReference type="Gene3D" id="3.90.1570.10">
    <property type="entry name" value="tt1808, chain A"/>
    <property type="match status" value="1"/>
</dbReference>